<dbReference type="KEGG" id="emt:CPZ25_010770"/>
<sequence>MFLICEQRQFATKPEKPSAGFMEWHAVDIYSYIICYIFFDQILLTETVARVIVVAYLYMTHGPDPSVISFYGGEK</sequence>
<evidence type="ECO:0000313" key="1">
    <source>
        <dbReference type="EMBL" id="QCT71788.1"/>
    </source>
</evidence>
<accession>A0A4P9C899</accession>
<evidence type="ECO:0000313" key="2">
    <source>
        <dbReference type="Proteomes" id="UP000218387"/>
    </source>
</evidence>
<name>A0A4P9C899_EUBML</name>
<reference evidence="1 2" key="1">
    <citation type="submission" date="2018-05" db="EMBL/GenBank/DDBJ databases">
        <title>Genome comparison of Eubacterium sp.</title>
        <authorList>
            <person name="Feng Y."/>
            <person name="Sanchez-Andrea I."/>
            <person name="Stams A.J.M."/>
            <person name="De Vos W.M."/>
        </authorList>
    </citation>
    <scope>NUCLEOTIDE SEQUENCE [LARGE SCALE GENOMIC DNA]</scope>
    <source>
        <strain evidence="1 2">YI</strain>
    </source>
</reference>
<keyword evidence="2" id="KW-1185">Reference proteome</keyword>
<dbReference type="Proteomes" id="UP000218387">
    <property type="component" value="Chromosome"/>
</dbReference>
<dbReference type="EMBL" id="CP029487">
    <property type="protein sequence ID" value="QCT71788.1"/>
    <property type="molecule type" value="Genomic_DNA"/>
</dbReference>
<protein>
    <submittedName>
        <fullName evidence="1">Uncharacterized protein</fullName>
    </submittedName>
</protein>
<organism evidence="1 2">
    <name type="scientific">Eubacterium maltosivorans</name>
    <dbReference type="NCBI Taxonomy" id="2041044"/>
    <lineage>
        <taxon>Bacteria</taxon>
        <taxon>Bacillati</taxon>
        <taxon>Bacillota</taxon>
        <taxon>Clostridia</taxon>
        <taxon>Eubacteriales</taxon>
        <taxon>Eubacteriaceae</taxon>
        <taxon>Eubacterium</taxon>
    </lineage>
</organism>
<proteinExistence type="predicted"/>
<dbReference type="AlphaFoldDB" id="A0A4P9C899"/>
<gene>
    <name evidence="1" type="ORF">CPZ25_010770</name>
</gene>